<reference evidence="1 2" key="1">
    <citation type="journal article" date="2018" name="Sci. Data">
        <title>The draft genome sequence of cork oak.</title>
        <authorList>
            <person name="Ramos A.M."/>
            <person name="Usie A."/>
            <person name="Barbosa P."/>
            <person name="Barros P.M."/>
            <person name="Capote T."/>
            <person name="Chaves I."/>
            <person name="Simoes F."/>
            <person name="Abreu I."/>
            <person name="Carrasquinho I."/>
            <person name="Faro C."/>
            <person name="Guimaraes J.B."/>
            <person name="Mendonca D."/>
            <person name="Nobrega F."/>
            <person name="Rodrigues L."/>
            <person name="Saibo N.J.M."/>
            <person name="Varela M.C."/>
            <person name="Egas C."/>
            <person name="Matos J."/>
            <person name="Miguel C.M."/>
            <person name="Oliveira M.M."/>
            <person name="Ricardo C.P."/>
            <person name="Goncalves S."/>
        </authorList>
    </citation>
    <scope>NUCLEOTIDE SEQUENCE [LARGE SCALE GENOMIC DNA]</scope>
    <source>
        <strain evidence="2">cv. HL8</strain>
    </source>
</reference>
<evidence type="ECO:0000313" key="1">
    <source>
        <dbReference type="EMBL" id="KAK7827054.1"/>
    </source>
</evidence>
<comment type="caution">
    <text evidence="1">The sequence shown here is derived from an EMBL/GenBank/DDBJ whole genome shotgun (WGS) entry which is preliminary data.</text>
</comment>
<gene>
    <name evidence="1" type="primary">SWEETIE_0</name>
    <name evidence="1" type="ORF">CFP56_031365</name>
</gene>
<accession>A0AAW0JLC3</accession>
<dbReference type="AlphaFoldDB" id="A0AAW0JLC3"/>
<name>A0AAW0JLC3_QUESU</name>
<dbReference type="InterPro" id="IPR044218">
    <property type="entry name" value="SWEETIE"/>
</dbReference>
<protein>
    <submittedName>
        <fullName evidence="1">Protein sweetie</fullName>
    </submittedName>
</protein>
<dbReference type="EMBL" id="PKMF04000529">
    <property type="protein sequence ID" value="KAK7827054.1"/>
    <property type="molecule type" value="Genomic_DNA"/>
</dbReference>
<dbReference type="PANTHER" id="PTHR46975:SF2">
    <property type="entry name" value="PROTEIN SWEETIE"/>
    <property type="match status" value="1"/>
</dbReference>
<dbReference type="PANTHER" id="PTHR46975">
    <property type="entry name" value="PROTEIN SWEETIE"/>
    <property type="match status" value="1"/>
</dbReference>
<proteinExistence type="predicted"/>
<sequence>MLTESSRNRVASTVEKEAGWLLLSSLLASMPKEELEDQVFDILSLWVTVFSGNPSHEIVQTGDLTFRIRRAVQDWEVNVVAQLLEDLYATKIRSGNADKLVALSYISVATAKEMPNLKPAVDVLIIKTLIAYQSLPDPLTYKTDHPRIIQLCTTPFRVASGCEESSCLRLLLDKRDAWLGPWIPGRDWFEDELRAFQGGKDGLIPCVWENELSSFPQVHHIH</sequence>
<evidence type="ECO:0000313" key="2">
    <source>
        <dbReference type="Proteomes" id="UP000237347"/>
    </source>
</evidence>
<keyword evidence="2" id="KW-1185">Reference proteome</keyword>
<dbReference type="GO" id="GO:0005975">
    <property type="term" value="P:carbohydrate metabolic process"/>
    <property type="evidence" value="ECO:0007669"/>
    <property type="project" value="InterPro"/>
</dbReference>
<organism evidence="1 2">
    <name type="scientific">Quercus suber</name>
    <name type="common">Cork oak</name>
    <dbReference type="NCBI Taxonomy" id="58331"/>
    <lineage>
        <taxon>Eukaryota</taxon>
        <taxon>Viridiplantae</taxon>
        <taxon>Streptophyta</taxon>
        <taxon>Embryophyta</taxon>
        <taxon>Tracheophyta</taxon>
        <taxon>Spermatophyta</taxon>
        <taxon>Magnoliopsida</taxon>
        <taxon>eudicotyledons</taxon>
        <taxon>Gunneridae</taxon>
        <taxon>Pentapetalae</taxon>
        <taxon>rosids</taxon>
        <taxon>fabids</taxon>
        <taxon>Fagales</taxon>
        <taxon>Fagaceae</taxon>
        <taxon>Quercus</taxon>
    </lineage>
</organism>
<dbReference type="Proteomes" id="UP000237347">
    <property type="component" value="Unassembled WGS sequence"/>
</dbReference>